<reference evidence="3 4" key="1">
    <citation type="submission" date="2019-08" db="EMBL/GenBank/DDBJ databases">
        <title>Whole genome sequencing of chitin degrading bacteria Chitinophaga pinensis YS16.</title>
        <authorList>
            <person name="Singh R.P."/>
            <person name="Manchanda G."/>
            <person name="Maurya I.K."/>
            <person name="Joshi N.K."/>
            <person name="Srivastava A.K."/>
        </authorList>
    </citation>
    <scope>NUCLEOTIDE SEQUENCE [LARGE SCALE GENOMIC DNA]</scope>
    <source>
        <strain evidence="3 4">YS-16</strain>
    </source>
</reference>
<evidence type="ECO:0000313" key="3">
    <source>
        <dbReference type="EMBL" id="TWV98949.1"/>
    </source>
</evidence>
<dbReference type="InterPro" id="IPR043472">
    <property type="entry name" value="Macro_dom-like"/>
</dbReference>
<evidence type="ECO:0000313" key="4">
    <source>
        <dbReference type="Proteomes" id="UP000318815"/>
    </source>
</evidence>
<feature type="chain" id="PRO_5023023126" evidence="1">
    <location>
        <begin position="22"/>
        <end position="235"/>
    </location>
</feature>
<dbReference type="AlphaFoldDB" id="A0A5C6LR35"/>
<keyword evidence="1" id="KW-0732">Signal</keyword>
<dbReference type="InterPro" id="IPR008283">
    <property type="entry name" value="Peptidase_M17_N"/>
</dbReference>
<dbReference type="GO" id="GO:0006508">
    <property type="term" value="P:proteolysis"/>
    <property type="evidence" value="ECO:0007669"/>
    <property type="project" value="InterPro"/>
</dbReference>
<evidence type="ECO:0000259" key="2">
    <source>
        <dbReference type="Pfam" id="PF02789"/>
    </source>
</evidence>
<accession>A0A5C6LR35</accession>
<name>A0A5C6LR35_9BACT</name>
<dbReference type="OrthoDB" id="651222at2"/>
<feature type="domain" description="Peptidase M17 leucyl aminopeptidase N-terminal" evidence="2">
    <location>
        <begin position="85"/>
        <end position="187"/>
    </location>
</feature>
<gene>
    <name evidence="3" type="ORF">FEF09_18885</name>
</gene>
<dbReference type="SUPFAM" id="SSF52949">
    <property type="entry name" value="Macro domain-like"/>
    <property type="match status" value="1"/>
</dbReference>
<comment type="caution">
    <text evidence="3">The sequence shown here is derived from an EMBL/GenBank/DDBJ whole genome shotgun (WGS) entry which is preliminary data.</text>
</comment>
<feature type="signal peptide" evidence="1">
    <location>
        <begin position="1"/>
        <end position="21"/>
    </location>
</feature>
<keyword evidence="4" id="KW-1185">Reference proteome</keyword>
<proteinExistence type="predicted"/>
<dbReference type="EMBL" id="VOHS01000020">
    <property type="protein sequence ID" value="TWV98949.1"/>
    <property type="molecule type" value="Genomic_DNA"/>
</dbReference>
<dbReference type="GO" id="GO:0070006">
    <property type="term" value="F:metalloaminopeptidase activity"/>
    <property type="evidence" value="ECO:0007669"/>
    <property type="project" value="InterPro"/>
</dbReference>
<organism evidence="3 4">
    <name type="scientific">Chitinophaga pinensis</name>
    <dbReference type="NCBI Taxonomy" id="79329"/>
    <lineage>
        <taxon>Bacteria</taxon>
        <taxon>Pseudomonadati</taxon>
        <taxon>Bacteroidota</taxon>
        <taxon>Chitinophagia</taxon>
        <taxon>Chitinophagales</taxon>
        <taxon>Chitinophagaceae</taxon>
        <taxon>Chitinophaga</taxon>
    </lineage>
</organism>
<sequence>MKTLKTSLTSLLLFVVFAVNAQVKELPAVGTSAVVGKANGIAVEVKVQGPSAQETPLQIACVFEYTEGDITNPPALPAQLNGMLHLDEALHGIITDLRKSGKFTGHAFETLLITPPAGTIKAKQLLLIGLGNRNTFNADVMYTVGAIGMREALRLGVTAYSHASDIKDAGIDSPTAAVAENVIKGAFDAYNTQLQLKEKKMSVFKPVLKLTLLSGPAFYAPSSEAVKHALTAYQQ</sequence>
<dbReference type="Gene3D" id="3.40.220.10">
    <property type="entry name" value="Leucine Aminopeptidase, subunit E, domain 1"/>
    <property type="match status" value="1"/>
</dbReference>
<protein>
    <submittedName>
        <fullName evidence="3">Peptidase M17</fullName>
    </submittedName>
</protein>
<dbReference type="Proteomes" id="UP000318815">
    <property type="component" value="Unassembled WGS sequence"/>
</dbReference>
<dbReference type="RefSeq" id="WP_146306562.1">
    <property type="nucleotide sequence ID" value="NZ_VOHS01000020.1"/>
</dbReference>
<dbReference type="Pfam" id="PF02789">
    <property type="entry name" value="Peptidase_M17_N"/>
    <property type="match status" value="1"/>
</dbReference>
<evidence type="ECO:0000256" key="1">
    <source>
        <dbReference type="SAM" id="SignalP"/>
    </source>
</evidence>